<name>A0ABQ8VKV8_9AGAR</name>
<evidence type="ECO:0000313" key="2">
    <source>
        <dbReference type="Proteomes" id="UP001150217"/>
    </source>
</evidence>
<reference evidence="1" key="1">
    <citation type="submission" date="2022-08" db="EMBL/GenBank/DDBJ databases">
        <title>A Global Phylogenomic Analysis of the Shiitake Genus Lentinula.</title>
        <authorList>
            <consortium name="DOE Joint Genome Institute"/>
            <person name="Sierra-Patev S."/>
            <person name="Min B."/>
            <person name="Naranjo-Ortiz M."/>
            <person name="Looney B."/>
            <person name="Konkel Z."/>
            <person name="Slot J.C."/>
            <person name="Sakamoto Y."/>
            <person name="Steenwyk J.L."/>
            <person name="Rokas A."/>
            <person name="Carro J."/>
            <person name="Camarero S."/>
            <person name="Ferreira P."/>
            <person name="Molpeceres G."/>
            <person name="Ruiz-Duenas F.J."/>
            <person name="Serrano A."/>
            <person name="Henrissat B."/>
            <person name="Drula E."/>
            <person name="Hughes K.W."/>
            <person name="Mata J.L."/>
            <person name="Ishikawa N.K."/>
            <person name="Vargas-Isla R."/>
            <person name="Ushijima S."/>
            <person name="Smith C.A."/>
            <person name="Ahrendt S."/>
            <person name="Andreopoulos W."/>
            <person name="He G."/>
            <person name="Labutti K."/>
            <person name="Lipzen A."/>
            <person name="Ng V."/>
            <person name="Riley R."/>
            <person name="Sandor L."/>
            <person name="Barry K."/>
            <person name="Martinez A.T."/>
            <person name="Xiao Y."/>
            <person name="Gibbons J.G."/>
            <person name="Terashima K."/>
            <person name="Grigoriev I.V."/>
            <person name="Hibbett D.S."/>
        </authorList>
    </citation>
    <scope>NUCLEOTIDE SEQUENCE</scope>
    <source>
        <strain evidence="1">RHP3577 ss4</strain>
    </source>
</reference>
<evidence type="ECO:0000313" key="1">
    <source>
        <dbReference type="EMBL" id="KAJ4497000.1"/>
    </source>
</evidence>
<sequence>MEQPMIIDLHKATGELTLGDEQIKTMSTTVKAAIHSYMQDYQPGMNELARNAISREPWTPNVTVTEETLNRIRNLNIPRSCYPYSHLPDMLSHRLGRFQNDTQLKQRMEALFGSKTHK</sequence>
<comment type="caution">
    <text evidence="1">The sequence shown here is derived from an EMBL/GenBank/DDBJ whole genome shotgun (WGS) entry which is preliminary data.</text>
</comment>
<dbReference type="EMBL" id="JANVFT010000024">
    <property type="protein sequence ID" value="KAJ4497000.1"/>
    <property type="molecule type" value="Genomic_DNA"/>
</dbReference>
<keyword evidence="2" id="KW-1185">Reference proteome</keyword>
<proteinExistence type="predicted"/>
<dbReference type="Proteomes" id="UP001150217">
    <property type="component" value="Unassembled WGS sequence"/>
</dbReference>
<organism evidence="1 2">
    <name type="scientific">Lentinula lateritia</name>
    <dbReference type="NCBI Taxonomy" id="40482"/>
    <lineage>
        <taxon>Eukaryota</taxon>
        <taxon>Fungi</taxon>
        <taxon>Dikarya</taxon>
        <taxon>Basidiomycota</taxon>
        <taxon>Agaricomycotina</taxon>
        <taxon>Agaricomycetes</taxon>
        <taxon>Agaricomycetidae</taxon>
        <taxon>Agaricales</taxon>
        <taxon>Marasmiineae</taxon>
        <taxon>Omphalotaceae</taxon>
        <taxon>Lentinula</taxon>
    </lineage>
</organism>
<gene>
    <name evidence="1" type="ORF">C8R41DRAFT_824314</name>
</gene>
<accession>A0ABQ8VKV8</accession>
<protein>
    <submittedName>
        <fullName evidence="1">Uncharacterized protein</fullName>
    </submittedName>
</protein>